<dbReference type="InterPro" id="IPR039421">
    <property type="entry name" value="Type_1_exporter"/>
</dbReference>
<feature type="transmembrane region" description="Helical" evidence="9">
    <location>
        <begin position="152"/>
        <end position="175"/>
    </location>
</feature>
<protein>
    <submittedName>
        <fullName evidence="12">Efflux ABC transporter, permease/ATP-binding protein</fullName>
    </submittedName>
</protein>
<feature type="transmembrane region" description="Helical" evidence="9">
    <location>
        <begin position="261"/>
        <end position="285"/>
    </location>
</feature>
<keyword evidence="6 12" id="KW-0067">ATP-binding</keyword>
<dbReference type="PROSITE" id="PS50893">
    <property type="entry name" value="ABC_TRANSPORTER_2"/>
    <property type="match status" value="1"/>
</dbReference>
<keyword evidence="2" id="KW-0813">Transport</keyword>
<comment type="subcellular location">
    <subcellularLocation>
        <location evidence="1">Cell membrane</location>
        <topology evidence="1">Multi-pass membrane protein</topology>
    </subcellularLocation>
</comment>
<dbReference type="PANTHER" id="PTHR43394">
    <property type="entry name" value="ATP-DEPENDENT PERMEASE MDL1, MITOCHONDRIAL"/>
    <property type="match status" value="1"/>
</dbReference>
<gene>
    <name evidence="12" type="ORF">MNBD_GAMMA20-1472</name>
</gene>
<feature type="transmembrane region" description="Helical" evidence="9">
    <location>
        <begin position="76"/>
        <end position="106"/>
    </location>
</feature>
<sequence>MGKNKHIRDSAPSLWRIGRFFSAKMGAYRLLLTGSFIAMLCQIVFVIAAPWPLKFVIDNLIIQDTSASEILSNPELLLILAASAIVAIAGLKALAGYLHTVGFAIIGSRVLAEVRQDLYQHLQTLSLTFHSKNKTGDLTTRVISDLGIIKEVMIGTVLPLFGSIVLLISMFAVIFWLHWQLALIALTIIPLFFFAAGYLGKRIQKASRKQRHQEGAMASTAAESIASIKAVQALSLNQKFAHSFGANNRKDLQYSIRAKRLTALLTGTVGILVGTVTALALWFGARLVLNNELTPGELLVILSYIKSAFKPVRSFSKQVSRLAKAATAGERVLDIFEQTPDIIDSPHAEPAPPLRGNIRFEQVNFAYEPGHPILHNLDFEVSAGRQIALVGASGSGKSTIISLLLRLHDPQSGRVLIDGRDIRDFSVHSLRSQISVALQDPCIFAASVRDNIACGFPDATDADVETAAKLTNAHEFILALPKGYNTLISERGATLSNGQRQRIALARTAIRDSPILILDEPTTGLDRENEIAVIDALNRLSKGRTTFQITHHLHHAMQADAIWMIGQGRILEQGTHTQLMQANQRYAAMFKTDLKGVKKEENNYAVNR</sequence>
<feature type="transmembrane region" description="Helical" evidence="9">
    <location>
        <begin position="26"/>
        <end position="51"/>
    </location>
</feature>
<dbReference type="EMBL" id="UOFU01000078">
    <property type="protein sequence ID" value="VAW95649.1"/>
    <property type="molecule type" value="Genomic_DNA"/>
</dbReference>
<feature type="domain" description="ABC transmembrane type-1" evidence="11">
    <location>
        <begin position="34"/>
        <end position="324"/>
    </location>
</feature>
<accession>A0A3B1ABN6</accession>
<name>A0A3B1ABN6_9ZZZZ</name>
<evidence type="ECO:0000256" key="2">
    <source>
        <dbReference type="ARBA" id="ARBA00022448"/>
    </source>
</evidence>
<evidence type="ECO:0000313" key="12">
    <source>
        <dbReference type="EMBL" id="VAW95649.1"/>
    </source>
</evidence>
<evidence type="ECO:0000256" key="3">
    <source>
        <dbReference type="ARBA" id="ARBA00022475"/>
    </source>
</evidence>
<evidence type="ECO:0000259" key="11">
    <source>
        <dbReference type="PROSITE" id="PS50929"/>
    </source>
</evidence>
<dbReference type="PROSITE" id="PS50929">
    <property type="entry name" value="ABC_TM1F"/>
    <property type="match status" value="1"/>
</dbReference>
<evidence type="ECO:0000256" key="8">
    <source>
        <dbReference type="ARBA" id="ARBA00023136"/>
    </source>
</evidence>
<organism evidence="12">
    <name type="scientific">hydrothermal vent metagenome</name>
    <dbReference type="NCBI Taxonomy" id="652676"/>
    <lineage>
        <taxon>unclassified sequences</taxon>
        <taxon>metagenomes</taxon>
        <taxon>ecological metagenomes</taxon>
    </lineage>
</organism>
<evidence type="ECO:0000256" key="7">
    <source>
        <dbReference type="ARBA" id="ARBA00022989"/>
    </source>
</evidence>
<dbReference type="InterPro" id="IPR036640">
    <property type="entry name" value="ABC1_TM_sf"/>
</dbReference>
<dbReference type="Pfam" id="PF00664">
    <property type="entry name" value="ABC_membrane"/>
    <property type="match status" value="1"/>
</dbReference>
<keyword evidence="7 9" id="KW-1133">Transmembrane helix</keyword>
<dbReference type="GO" id="GO:0015421">
    <property type="term" value="F:ABC-type oligopeptide transporter activity"/>
    <property type="evidence" value="ECO:0007669"/>
    <property type="project" value="TreeGrafter"/>
</dbReference>
<dbReference type="SUPFAM" id="SSF90123">
    <property type="entry name" value="ABC transporter transmembrane region"/>
    <property type="match status" value="1"/>
</dbReference>
<dbReference type="PANTHER" id="PTHR43394:SF1">
    <property type="entry name" value="ATP-BINDING CASSETTE SUB-FAMILY B MEMBER 10, MITOCHONDRIAL"/>
    <property type="match status" value="1"/>
</dbReference>
<dbReference type="SMART" id="SM00382">
    <property type="entry name" value="AAA"/>
    <property type="match status" value="1"/>
</dbReference>
<dbReference type="GO" id="GO:0016887">
    <property type="term" value="F:ATP hydrolysis activity"/>
    <property type="evidence" value="ECO:0007669"/>
    <property type="project" value="InterPro"/>
</dbReference>
<feature type="transmembrane region" description="Helical" evidence="9">
    <location>
        <begin position="181"/>
        <end position="200"/>
    </location>
</feature>
<dbReference type="Gene3D" id="1.20.1560.10">
    <property type="entry name" value="ABC transporter type 1, transmembrane domain"/>
    <property type="match status" value="1"/>
</dbReference>
<evidence type="ECO:0000256" key="4">
    <source>
        <dbReference type="ARBA" id="ARBA00022692"/>
    </source>
</evidence>
<evidence type="ECO:0000256" key="6">
    <source>
        <dbReference type="ARBA" id="ARBA00022840"/>
    </source>
</evidence>
<proteinExistence type="predicted"/>
<dbReference type="InterPro" id="IPR003593">
    <property type="entry name" value="AAA+_ATPase"/>
</dbReference>
<dbReference type="InterPro" id="IPR011527">
    <property type="entry name" value="ABC1_TM_dom"/>
</dbReference>
<dbReference type="CDD" id="cd18564">
    <property type="entry name" value="ABC_6TM_exporter_like"/>
    <property type="match status" value="1"/>
</dbReference>
<dbReference type="InterPro" id="IPR003439">
    <property type="entry name" value="ABC_transporter-like_ATP-bd"/>
</dbReference>
<keyword evidence="8 9" id="KW-0472">Membrane</keyword>
<dbReference type="InterPro" id="IPR027417">
    <property type="entry name" value="P-loop_NTPase"/>
</dbReference>
<feature type="domain" description="ABC transporter" evidence="10">
    <location>
        <begin position="358"/>
        <end position="592"/>
    </location>
</feature>
<evidence type="ECO:0000259" key="10">
    <source>
        <dbReference type="PROSITE" id="PS50893"/>
    </source>
</evidence>
<keyword evidence="5" id="KW-0547">Nucleotide-binding</keyword>
<dbReference type="AlphaFoldDB" id="A0A3B1ABN6"/>
<dbReference type="GO" id="GO:0005886">
    <property type="term" value="C:plasma membrane"/>
    <property type="evidence" value="ECO:0007669"/>
    <property type="project" value="UniProtKB-SubCell"/>
</dbReference>
<evidence type="ECO:0000256" key="9">
    <source>
        <dbReference type="SAM" id="Phobius"/>
    </source>
</evidence>
<dbReference type="Pfam" id="PF00005">
    <property type="entry name" value="ABC_tran"/>
    <property type="match status" value="1"/>
</dbReference>
<reference evidence="12" key="1">
    <citation type="submission" date="2018-06" db="EMBL/GenBank/DDBJ databases">
        <authorList>
            <person name="Zhirakovskaya E."/>
        </authorList>
    </citation>
    <scope>NUCLEOTIDE SEQUENCE</scope>
</reference>
<dbReference type="FunFam" id="3.40.50.300:FF:000221">
    <property type="entry name" value="Multidrug ABC transporter ATP-binding protein"/>
    <property type="match status" value="1"/>
</dbReference>
<dbReference type="GO" id="GO:0005524">
    <property type="term" value="F:ATP binding"/>
    <property type="evidence" value="ECO:0007669"/>
    <property type="project" value="UniProtKB-KW"/>
</dbReference>
<evidence type="ECO:0000256" key="1">
    <source>
        <dbReference type="ARBA" id="ARBA00004651"/>
    </source>
</evidence>
<keyword evidence="4 9" id="KW-0812">Transmembrane</keyword>
<evidence type="ECO:0000256" key="5">
    <source>
        <dbReference type="ARBA" id="ARBA00022741"/>
    </source>
</evidence>
<dbReference type="Gene3D" id="3.40.50.300">
    <property type="entry name" value="P-loop containing nucleotide triphosphate hydrolases"/>
    <property type="match status" value="1"/>
</dbReference>
<dbReference type="SUPFAM" id="SSF52540">
    <property type="entry name" value="P-loop containing nucleoside triphosphate hydrolases"/>
    <property type="match status" value="1"/>
</dbReference>
<keyword evidence="3" id="KW-1003">Cell membrane</keyword>